<dbReference type="InterPro" id="IPR020476">
    <property type="entry name" value="Nudix_hydrolase"/>
</dbReference>
<evidence type="ECO:0000256" key="2">
    <source>
        <dbReference type="ARBA" id="ARBA00022801"/>
    </source>
</evidence>
<accession>A0A366FVM4</accession>
<comment type="cofactor">
    <cofactor evidence="1">
        <name>Mg(2+)</name>
        <dbReference type="ChEBI" id="CHEBI:18420"/>
    </cofactor>
</comment>
<dbReference type="GO" id="GO:0016787">
    <property type="term" value="F:hydrolase activity"/>
    <property type="evidence" value="ECO:0007669"/>
    <property type="project" value="UniProtKB-KW"/>
</dbReference>
<dbReference type="InterPro" id="IPR015797">
    <property type="entry name" value="NUDIX_hydrolase-like_dom_sf"/>
</dbReference>
<feature type="domain" description="Nudix hydrolase" evidence="4">
    <location>
        <begin position="1"/>
        <end position="105"/>
    </location>
</feature>
<dbReference type="PROSITE" id="PS00893">
    <property type="entry name" value="NUDIX_BOX"/>
    <property type="match status" value="1"/>
</dbReference>
<organism evidence="5 6">
    <name type="scientific">Roseiarcus fermentans</name>
    <dbReference type="NCBI Taxonomy" id="1473586"/>
    <lineage>
        <taxon>Bacteria</taxon>
        <taxon>Pseudomonadati</taxon>
        <taxon>Pseudomonadota</taxon>
        <taxon>Alphaproteobacteria</taxon>
        <taxon>Hyphomicrobiales</taxon>
        <taxon>Roseiarcaceae</taxon>
        <taxon>Roseiarcus</taxon>
    </lineage>
</organism>
<keyword evidence="6" id="KW-1185">Reference proteome</keyword>
<dbReference type="PANTHER" id="PTHR43046:SF16">
    <property type="entry name" value="ADP-RIBOSE PYROPHOSPHATASE YJHB-RELATED"/>
    <property type="match status" value="1"/>
</dbReference>
<dbReference type="Pfam" id="PF00293">
    <property type="entry name" value="NUDIX"/>
    <property type="match status" value="1"/>
</dbReference>
<dbReference type="SUPFAM" id="SSF55811">
    <property type="entry name" value="Nudix"/>
    <property type="match status" value="1"/>
</dbReference>
<dbReference type="PANTHER" id="PTHR43046">
    <property type="entry name" value="GDP-MANNOSE MANNOSYL HYDROLASE"/>
    <property type="match status" value="1"/>
</dbReference>
<reference evidence="5 6" key="1">
    <citation type="submission" date="2018-06" db="EMBL/GenBank/DDBJ databases">
        <title>Genomic Encyclopedia of Type Strains, Phase IV (KMG-IV): sequencing the most valuable type-strain genomes for metagenomic binning, comparative biology and taxonomic classification.</title>
        <authorList>
            <person name="Goeker M."/>
        </authorList>
    </citation>
    <scope>NUCLEOTIDE SEQUENCE [LARGE SCALE GENOMIC DNA]</scope>
    <source>
        <strain evidence="5 6">DSM 24875</strain>
    </source>
</reference>
<evidence type="ECO:0000256" key="1">
    <source>
        <dbReference type="ARBA" id="ARBA00001946"/>
    </source>
</evidence>
<comment type="similarity">
    <text evidence="3">Belongs to the Nudix hydrolase family.</text>
</comment>
<proteinExistence type="inferred from homology"/>
<dbReference type="PROSITE" id="PS51462">
    <property type="entry name" value="NUDIX"/>
    <property type="match status" value="1"/>
</dbReference>
<keyword evidence="2 3" id="KW-0378">Hydrolase</keyword>
<dbReference type="AlphaFoldDB" id="A0A366FVM4"/>
<evidence type="ECO:0000313" key="5">
    <source>
        <dbReference type="EMBL" id="RBP18090.1"/>
    </source>
</evidence>
<gene>
    <name evidence="5" type="ORF">DFR50_10132</name>
</gene>
<dbReference type="EMBL" id="QNRK01000001">
    <property type="protein sequence ID" value="RBP18090.1"/>
    <property type="molecule type" value="Genomic_DNA"/>
</dbReference>
<dbReference type="PRINTS" id="PR00502">
    <property type="entry name" value="NUDIXFAMILY"/>
</dbReference>
<name>A0A366FVM4_9HYPH</name>
<sequence length="112" mass="12107">MAGRFSLPGGVVEVGETLAEAAARELYEEVGVECAIVGFNRHVEPIVREGGRVRAHFVIASFVGRWTRGEARVSDEIDAVAWIEPDACDSLLATPELAEIVAGARRIESESR</sequence>
<evidence type="ECO:0000256" key="3">
    <source>
        <dbReference type="RuleBase" id="RU003476"/>
    </source>
</evidence>
<evidence type="ECO:0000313" key="6">
    <source>
        <dbReference type="Proteomes" id="UP000253529"/>
    </source>
</evidence>
<dbReference type="Gene3D" id="3.90.79.10">
    <property type="entry name" value="Nucleoside Triphosphate Pyrophosphohydrolase"/>
    <property type="match status" value="1"/>
</dbReference>
<dbReference type="InterPro" id="IPR000086">
    <property type="entry name" value="NUDIX_hydrolase_dom"/>
</dbReference>
<evidence type="ECO:0000259" key="4">
    <source>
        <dbReference type="PROSITE" id="PS51462"/>
    </source>
</evidence>
<protein>
    <submittedName>
        <fullName evidence="5">NUDIX domain-containing protein</fullName>
    </submittedName>
</protein>
<dbReference type="InterPro" id="IPR020084">
    <property type="entry name" value="NUDIX_hydrolase_CS"/>
</dbReference>
<comment type="caution">
    <text evidence="5">The sequence shown here is derived from an EMBL/GenBank/DDBJ whole genome shotgun (WGS) entry which is preliminary data.</text>
</comment>
<dbReference type="Proteomes" id="UP000253529">
    <property type="component" value="Unassembled WGS sequence"/>
</dbReference>